<gene>
    <name evidence="2" type="ORF">WG925_23635</name>
</gene>
<reference evidence="2 3" key="1">
    <citation type="submission" date="2024-03" db="EMBL/GenBank/DDBJ databases">
        <title>Draft genome sequence of Pseudonocardia carboxydivorans JCM 14827.</title>
        <authorList>
            <person name="Duangmal K."/>
        </authorList>
    </citation>
    <scope>NUCLEOTIDE SEQUENCE [LARGE SCALE GENOMIC DNA]</scope>
    <source>
        <strain evidence="2 3">JCM 14827</strain>
    </source>
</reference>
<dbReference type="EMBL" id="JBBPIX010000016">
    <property type="protein sequence ID" value="MEK6466742.1"/>
    <property type="molecule type" value="Genomic_DNA"/>
</dbReference>
<protein>
    <submittedName>
        <fullName evidence="2">Uncharacterized protein</fullName>
    </submittedName>
</protein>
<keyword evidence="1" id="KW-1133">Transmembrane helix</keyword>
<name>A0ABU9AMF9_PSEA5</name>
<keyword evidence="1" id="KW-0472">Membrane</keyword>
<dbReference type="RefSeq" id="WP_346103340.1">
    <property type="nucleotide sequence ID" value="NZ_BAAAOD010000021.1"/>
</dbReference>
<evidence type="ECO:0000256" key="1">
    <source>
        <dbReference type="SAM" id="Phobius"/>
    </source>
</evidence>
<organism evidence="2 3">
    <name type="scientific">Pseudonocardia alni subsp. carboxydivorans</name>
    <dbReference type="NCBI Taxonomy" id="415010"/>
    <lineage>
        <taxon>Bacteria</taxon>
        <taxon>Bacillati</taxon>
        <taxon>Actinomycetota</taxon>
        <taxon>Actinomycetes</taxon>
        <taxon>Pseudonocardiales</taxon>
        <taxon>Pseudonocardiaceae</taxon>
        <taxon>Pseudonocardia</taxon>
    </lineage>
</organism>
<sequence>MPTVPASAADIIRVDETSQPRAESGPAPAKIGIATSSGRRIGRGGEANAVTMHPRERAWWSEDIPERETVPFFPCLAHFRTPGNQRGWFVVADPTLGLGVRSDGTASLPPYRTGVTERAAVALGWIALIGVVLVMITGTGPGPFLFGVVVLLIAVPLLMRPSIRGIHRIADQRALARTRRLREPRSYVVTPDDAAAWRLCILAGKIAVTAPWQDRTIDIARQLPVLLWSGAGRCLTVDRRRRDAEAALEHEALQDIARTTLADVADEARRLDAVEGHLTEILGASRRLTQHRERMAAEDAIERSRRAEERRLRQKLLHDAPTGLDPGADDEVDRTAGLSAEVTAVADLLTASEIALRRTSTRN</sequence>
<accession>A0ABU9AMF9</accession>
<proteinExistence type="predicted"/>
<keyword evidence="1" id="KW-0812">Transmembrane</keyword>
<keyword evidence="3" id="KW-1185">Reference proteome</keyword>
<dbReference type="Proteomes" id="UP001367513">
    <property type="component" value="Unassembled WGS sequence"/>
</dbReference>
<comment type="caution">
    <text evidence="2">The sequence shown here is derived from an EMBL/GenBank/DDBJ whole genome shotgun (WGS) entry which is preliminary data.</text>
</comment>
<evidence type="ECO:0000313" key="2">
    <source>
        <dbReference type="EMBL" id="MEK6466742.1"/>
    </source>
</evidence>
<feature type="transmembrane region" description="Helical" evidence="1">
    <location>
        <begin position="119"/>
        <end position="136"/>
    </location>
</feature>
<evidence type="ECO:0000313" key="3">
    <source>
        <dbReference type="Proteomes" id="UP001367513"/>
    </source>
</evidence>
<feature type="transmembrane region" description="Helical" evidence="1">
    <location>
        <begin position="142"/>
        <end position="159"/>
    </location>
</feature>